<gene>
    <name evidence="3" type="ORF">EXY25_03600</name>
</gene>
<comment type="caution">
    <text evidence="3">The sequence shown here is derived from an EMBL/GenBank/DDBJ whole genome shotgun (WGS) entry which is preliminary data.</text>
</comment>
<protein>
    <recommendedName>
        <fullName evidence="2">PAS domain-containing protein</fullName>
    </recommendedName>
</protein>
<dbReference type="InterPro" id="IPR035965">
    <property type="entry name" value="PAS-like_dom_sf"/>
</dbReference>
<dbReference type="EMBL" id="SHLY01000001">
    <property type="protein sequence ID" value="TAA48327.1"/>
    <property type="molecule type" value="Genomic_DNA"/>
</dbReference>
<dbReference type="InterPro" id="IPR000014">
    <property type="entry name" value="PAS"/>
</dbReference>
<dbReference type="SUPFAM" id="SSF55785">
    <property type="entry name" value="PYP-like sensor domain (PAS domain)"/>
    <property type="match status" value="1"/>
</dbReference>
<feature type="transmembrane region" description="Helical" evidence="1">
    <location>
        <begin position="21"/>
        <end position="44"/>
    </location>
</feature>
<evidence type="ECO:0000259" key="2">
    <source>
        <dbReference type="PROSITE" id="PS50112"/>
    </source>
</evidence>
<keyword evidence="4" id="KW-1185">Reference proteome</keyword>
<dbReference type="PROSITE" id="PS50112">
    <property type="entry name" value="PAS"/>
    <property type="match status" value="1"/>
</dbReference>
<accession>A0ABY1WUB8</accession>
<feature type="transmembrane region" description="Helical" evidence="1">
    <location>
        <begin position="277"/>
        <end position="296"/>
    </location>
</feature>
<sequence>MSRARPGGSAMRWYRSIETQMSAILLVASTVVCVLLSVGSSYYIKKETHQFELEVLKKIANAAGYNISAQSEELSTVVADWAQWDDTYQYLVQPYQAYLTDNFSQGTLELSKLAGAQLYSVDGELVASSEGFLDGASGISVAVAGALARAGGSQVSGVLAYRNTTLFFSAHAVTDTDGVRQSNGWLVMFRHPNSLQLDQFGRALGVTISVEQSFRPSVPLAFLMRGTLSAKYRHSIEDASDLLSASYYLVFDNSQLPIVLNIGAKQPLGFMSSLKHLVVPLVTLFFGMSGILVLLLRSHVTRPIVNICRALSGPKVDAERLKLIAAGRNDEFSRLAFRVKSLFDQVYAKNSFNELLLDAIGDEILTINEKGEVVYVNPSASEWLSMPMEQLRGQRLDFLLNNCDDNGSTAFWVNSVLAGKSLHQYCRIRVLGHSDEQTVEVKAHPIAPNGSGDQGGIFIIRQHLVGMNEHQRQMVG</sequence>
<dbReference type="Pfam" id="PF05228">
    <property type="entry name" value="CHASE4"/>
    <property type="match status" value="1"/>
</dbReference>
<keyword evidence="1" id="KW-1133">Transmembrane helix</keyword>
<dbReference type="InterPro" id="IPR007892">
    <property type="entry name" value="CHASE4"/>
</dbReference>
<dbReference type="Proteomes" id="UP000292544">
    <property type="component" value="Unassembled WGS sequence"/>
</dbReference>
<evidence type="ECO:0000313" key="4">
    <source>
        <dbReference type="Proteomes" id="UP000292544"/>
    </source>
</evidence>
<proteinExistence type="predicted"/>
<keyword evidence="1" id="KW-0812">Transmembrane</keyword>
<organism evidence="3 4">
    <name type="scientific">Corallincola spongiicola</name>
    <dbReference type="NCBI Taxonomy" id="2520508"/>
    <lineage>
        <taxon>Bacteria</taxon>
        <taxon>Pseudomonadati</taxon>
        <taxon>Pseudomonadota</taxon>
        <taxon>Gammaproteobacteria</taxon>
        <taxon>Alteromonadales</taxon>
        <taxon>Psychromonadaceae</taxon>
        <taxon>Corallincola</taxon>
    </lineage>
</organism>
<evidence type="ECO:0000256" key="1">
    <source>
        <dbReference type="SAM" id="Phobius"/>
    </source>
</evidence>
<evidence type="ECO:0000313" key="3">
    <source>
        <dbReference type="EMBL" id="TAA48327.1"/>
    </source>
</evidence>
<keyword evidence="1" id="KW-0472">Membrane</keyword>
<dbReference type="Pfam" id="PF13426">
    <property type="entry name" value="PAS_9"/>
    <property type="match status" value="1"/>
</dbReference>
<reference evidence="4" key="1">
    <citation type="submission" date="2019-02" db="EMBL/GenBank/DDBJ databases">
        <title>Draft genome sequence of Muricauda sp. 176CP4-71.</title>
        <authorList>
            <person name="Park J.-S."/>
        </authorList>
    </citation>
    <scope>NUCLEOTIDE SEQUENCE [LARGE SCALE GENOMIC DNA]</scope>
    <source>
        <strain evidence="4">176GS2-150</strain>
    </source>
</reference>
<feature type="domain" description="PAS" evidence="2">
    <location>
        <begin position="349"/>
        <end position="399"/>
    </location>
</feature>
<dbReference type="Gene3D" id="3.30.450.20">
    <property type="entry name" value="PAS domain"/>
    <property type="match status" value="1"/>
</dbReference>
<name>A0ABY1WUB8_9GAMM</name>